<keyword evidence="1" id="KW-1133">Transmembrane helix</keyword>
<evidence type="ECO:0008006" key="3">
    <source>
        <dbReference type="Google" id="ProtNLM"/>
    </source>
</evidence>
<accession>A0A382E6Y1</accession>
<dbReference type="InterPro" id="IPR023349">
    <property type="entry name" value="NH3_CH4_mOase_C_sf"/>
</dbReference>
<protein>
    <recommendedName>
        <fullName evidence="3">Methane monooxygenase/ammonia monooxygenase subunit C</fullName>
    </recommendedName>
</protein>
<dbReference type="InterPro" id="IPR006980">
    <property type="entry name" value="NH3_CH4_mOase_C"/>
</dbReference>
<sequence length="126" mass="14931">VAFTTEEIRKFPFGPNEKAPANITDRLVPWRFMIGFAALLTAGMIGVRVYQQIFAWSAGLDYFEPEFQTYWMTFLYSEWVMEVILATAVWGYIWVTRDRHLDQLQPAEELRRYFRLVALIFAYVFV</sequence>
<feature type="transmembrane region" description="Helical" evidence="1">
    <location>
        <begin position="32"/>
        <end position="50"/>
    </location>
</feature>
<proteinExistence type="predicted"/>
<evidence type="ECO:0000313" key="2">
    <source>
        <dbReference type="EMBL" id="SVB45864.1"/>
    </source>
</evidence>
<gene>
    <name evidence="2" type="ORF">METZ01_LOCUS198718</name>
</gene>
<keyword evidence="1" id="KW-0472">Membrane</keyword>
<dbReference type="AlphaFoldDB" id="A0A382E6Y1"/>
<reference evidence="2" key="1">
    <citation type="submission" date="2018-05" db="EMBL/GenBank/DDBJ databases">
        <authorList>
            <person name="Lanie J.A."/>
            <person name="Ng W.-L."/>
            <person name="Kazmierczak K.M."/>
            <person name="Andrzejewski T.M."/>
            <person name="Davidsen T.M."/>
            <person name="Wayne K.J."/>
            <person name="Tettelin H."/>
            <person name="Glass J.I."/>
            <person name="Rusch D."/>
            <person name="Podicherti R."/>
            <person name="Tsui H.-C.T."/>
            <person name="Winkler M.E."/>
        </authorList>
    </citation>
    <scope>NUCLEOTIDE SEQUENCE</scope>
</reference>
<feature type="non-terminal residue" evidence="2">
    <location>
        <position position="1"/>
    </location>
</feature>
<name>A0A382E6Y1_9ZZZZ</name>
<evidence type="ECO:0000256" key="1">
    <source>
        <dbReference type="SAM" id="Phobius"/>
    </source>
</evidence>
<organism evidence="2">
    <name type="scientific">marine metagenome</name>
    <dbReference type="NCBI Taxonomy" id="408172"/>
    <lineage>
        <taxon>unclassified sequences</taxon>
        <taxon>metagenomes</taxon>
        <taxon>ecological metagenomes</taxon>
    </lineage>
</organism>
<dbReference type="Pfam" id="PF04896">
    <property type="entry name" value="AmoC"/>
    <property type="match status" value="1"/>
</dbReference>
<dbReference type="EMBL" id="UINC01042773">
    <property type="protein sequence ID" value="SVB45864.1"/>
    <property type="molecule type" value="Genomic_DNA"/>
</dbReference>
<keyword evidence="1" id="KW-0812">Transmembrane</keyword>
<feature type="non-terminal residue" evidence="2">
    <location>
        <position position="126"/>
    </location>
</feature>
<dbReference type="Gene3D" id="1.20.1050.50">
    <property type="entry name" value="Particulate methane monooxygenase subunit c2. Chain: C"/>
    <property type="match status" value="1"/>
</dbReference>
<feature type="transmembrane region" description="Helical" evidence="1">
    <location>
        <begin position="70"/>
        <end position="95"/>
    </location>
</feature>